<evidence type="ECO:0000313" key="3">
    <source>
        <dbReference type="EMBL" id="GFO68879.1"/>
    </source>
</evidence>
<dbReference type="InterPro" id="IPR018392">
    <property type="entry name" value="LysM"/>
</dbReference>
<dbReference type="Pfam" id="PF01476">
    <property type="entry name" value="LysM"/>
    <property type="match status" value="2"/>
</dbReference>
<accession>A0A6V8NCK2</accession>
<dbReference type="PANTHER" id="PTHR33734:SF22">
    <property type="entry name" value="MEMBRANE-BOUND LYTIC MUREIN TRANSGLYCOSYLASE D"/>
    <property type="match status" value="1"/>
</dbReference>
<dbReference type="InterPro" id="IPR036779">
    <property type="entry name" value="LysM_dom_sf"/>
</dbReference>
<dbReference type="CDD" id="cd00118">
    <property type="entry name" value="LysM"/>
    <property type="match status" value="2"/>
</dbReference>
<dbReference type="Gene3D" id="1.10.530.10">
    <property type="match status" value="1"/>
</dbReference>
<keyword evidence="1" id="KW-0732">Signal</keyword>
<dbReference type="PROSITE" id="PS51782">
    <property type="entry name" value="LYSM"/>
    <property type="match status" value="2"/>
</dbReference>
<keyword evidence="4" id="KW-1185">Reference proteome</keyword>
<reference evidence="4" key="1">
    <citation type="submission" date="2020-06" db="EMBL/GenBank/DDBJ databases">
        <title>Draft genomic sequecing of Geomonas sp. Red745.</title>
        <authorList>
            <person name="Itoh H."/>
            <person name="Xu Z.X."/>
            <person name="Ushijima N."/>
            <person name="Masuda Y."/>
            <person name="Shiratori Y."/>
            <person name="Senoo K."/>
        </authorList>
    </citation>
    <scope>NUCLEOTIDE SEQUENCE [LARGE SCALE GENOMIC DNA]</scope>
    <source>
        <strain evidence="4">Red745</strain>
    </source>
</reference>
<dbReference type="InterPro" id="IPR008258">
    <property type="entry name" value="Transglycosylase_SLT_dom_1"/>
</dbReference>
<dbReference type="GO" id="GO:0008932">
    <property type="term" value="F:lytic endotransglycosylase activity"/>
    <property type="evidence" value="ECO:0007669"/>
    <property type="project" value="TreeGrafter"/>
</dbReference>
<dbReference type="SMART" id="SM00257">
    <property type="entry name" value="LysM"/>
    <property type="match status" value="2"/>
</dbReference>
<dbReference type="PANTHER" id="PTHR33734">
    <property type="entry name" value="LYSM DOMAIN-CONTAINING GPI-ANCHORED PROTEIN 2"/>
    <property type="match status" value="1"/>
</dbReference>
<sequence length="485" mass="54272">MTKVLVLLLALVCAGTASAGQSTLSLGNLAGYPEASRQESRGHLQLASALTEADRGRSSDADISELPDADDLASADLDLKLPEEELPDSDIPLTFNSKVSFFVRYFQNSGRDSFARWLSRSERYIPMMREVLKKEGLPEDLVYLAMIESGFSPHAYSVASAVGPWQFMSGTGKRYALRIDNWIDERRDPLKSSVAAALYLKELYALFNNDWYLAAAGYNAGENKILRAINMYNTRDFWEISKGEYLKRETKDYVPKLLAAAIIAKEPAKYGFADVAYLPPIEFDTVKIPSRTDLEVVAKTIDVPVQVLRELNPELRRSTTPPNYPDYQLKIPRNKAALFAVEYAKIPESERFQERVRHVAYRAKHRDTLHSIARRFKTTPQAIAELNNLGKRTRSLKGKVLTVPVQVAVAPAAEAPAASQPRSEAKAEVVNKYYTVKKGDTLHSLAKRFNVTAKLLSAWNNLKMRVALKPGKRIIVAKYQEKNAG</sequence>
<feature type="signal peptide" evidence="1">
    <location>
        <begin position="1"/>
        <end position="19"/>
    </location>
</feature>
<dbReference type="SUPFAM" id="SSF54106">
    <property type="entry name" value="LysM domain"/>
    <property type="match status" value="2"/>
</dbReference>
<dbReference type="CDD" id="cd16894">
    <property type="entry name" value="MltD-like"/>
    <property type="match status" value="1"/>
</dbReference>
<dbReference type="AlphaFoldDB" id="A0A6V8NCK2"/>
<dbReference type="InterPro" id="IPR023346">
    <property type="entry name" value="Lysozyme-like_dom_sf"/>
</dbReference>
<dbReference type="SUPFAM" id="SSF53955">
    <property type="entry name" value="Lysozyme-like"/>
    <property type="match status" value="1"/>
</dbReference>
<feature type="domain" description="LysM" evidence="2">
    <location>
        <begin position="432"/>
        <end position="476"/>
    </location>
</feature>
<organism evidence="3 4">
    <name type="scientific">Geomonas limicola</name>
    <dbReference type="NCBI Taxonomy" id="2740186"/>
    <lineage>
        <taxon>Bacteria</taxon>
        <taxon>Pseudomonadati</taxon>
        <taxon>Thermodesulfobacteriota</taxon>
        <taxon>Desulfuromonadia</taxon>
        <taxon>Geobacterales</taxon>
        <taxon>Geobacteraceae</taxon>
        <taxon>Geomonas</taxon>
    </lineage>
</organism>
<feature type="domain" description="LysM" evidence="2">
    <location>
        <begin position="359"/>
        <end position="403"/>
    </location>
</feature>
<evidence type="ECO:0000259" key="2">
    <source>
        <dbReference type="PROSITE" id="PS51782"/>
    </source>
</evidence>
<evidence type="ECO:0000313" key="4">
    <source>
        <dbReference type="Proteomes" id="UP000587586"/>
    </source>
</evidence>
<gene>
    <name evidence="3" type="ORF">GMLC_24580</name>
</gene>
<name>A0A6V8NCK2_9BACT</name>
<protein>
    <submittedName>
        <fullName evidence="3">Lytic transglycosylase</fullName>
    </submittedName>
</protein>
<feature type="chain" id="PRO_5027631287" evidence="1">
    <location>
        <begin position="20"/>
        <end position="485"/>
    </location>
</feature>
<dbReference type="EMBL" id="BLXZ01000004">
    <property type="protein sequence ID" value="GFO68879.1"/>
    <property type="molecule type" value="Genomic_DNA"/>
</dbReference>
<dbReference type="Proteomes" id="UP000587586">
    <property type="component" value="Unassembled WGS sequence"/>
</dbReference>
<dbReference type="RefSeq" id="WP_183361426.1">
    <property type="nucleotide sequence ID" value="NZ_BLXZ01000004.1"/>
</dbReference>
<proteinExistence type="predicted"/>
<dbReference type="Pfam" id="PF01464">
    <property type="entry name" value="SLT"/>
    <property type="match status" value="1"/>
</dbReference>
<comment type="caution">
    <text evidence="3">The sequence shown here is derived from an EMBL/GenBank/DDBJ whole genome shotgun (WGS) entry which is preliminary data.</text>
</comment>
<evidence type="ECO:0000256" key="1">
    <source>
        <dbReference type="SAM" id="SignalP"/>
    </source>
</evidence>
<dbReference type="Gene3D" id="3.10.350.10">
    <property type="entry name" value="LysM domain"/>
    <property type="match status" value="2"/>
</dbReference>